<evidence type="ECO:0000256" key="1">
    <source>
        <dbReference type="ARBA" id="ARBA00004141"/>
    </source>
</evidence>
<dbReference type="GO" id="GO:0016020">
    <property type="term" value="C:membrane"/>
    <property type="evidence" value="ECO:0007669"/>
    <property type="project" value="UniProtKB-SubCell"/>
</dbReference>
<feature type="transmembrane region" description="Helical" evidence="5">
    <location>
        <begin position="384"/>
        <end position="406"/>
    </location>
</feature>
<protein>
    <submittedName>
        <fullName evidence="7">O-antigen ligase domain-containing protein</fullName>
    </submittedName>
</protein>
<feature type="transmembrane region" description="Helical" evidence="5">
    <location>
        <begin position="187"/>
        <end position="210"/>
    </location>
</feature>
<sequence length="450" mass="50066">MQIIVLFALVASIVVMRQHSIRRAVLDVYLPVLLLIPPFYSLRLPHLPSLTFVDMAIFPIGLALMFRYGQMRQVRRADIWLVCFVGGIYYSELSNTGAPNAGLVLFGALASAIMPYLIGRLLLEEDGMREQAIRRMVILLFIVGILCAPEYRLGINVFTRTVGVFFPDQRPWLAQIRGGLTRASGPYLAAILAGMVLSIGVIFSLWLGFVEKQRGNDRKYFGVRRSVIVTLGILAGLVMTNSRGPWLGALLAFLLSRIGRAKNLRRSAIITLLICVVGGTVGYIKADQYTSGTLWDAKDIEQENAIYRRLLLDEYKPIIEKGGLFGYGVIAWPKVGGMNSIDNEFLFIRITQGELGYACFLLLILEAGIAIIVAIRRATLTYDIYFYFCLGGTIAGLMLALTTVYMGGQSYPLFFLLLGWSQSLRQTQQGGMPALPPASSERFKFRRVFA</sequence>
<dbReference type="EMBL" id="SDMK01000001">
    <property type="protein sequence ID" value="RXS96768.1"/>
    <property type="molecule type" value="Genomic_DNA"/>
</dbReference>
<evidence type="ECO:0000256" key="2">
    <source>
        <dbReference type="ARBA" id="ARBA00022692"/>
    </source>
</evidence>
<dbReference type="InterPro" id="IPR007016">
    <property type="entry name" value="O-antigen_ligase-rel_domated"/>
</dbReference>
<feature type="transmembrane region" description="Helical" evidence="5">
    <location>
        <begin position="47"/>
        <end position="66"/>
    </location>
</feature>
<evidence type="ECO:0000313" key="7">
    <source>
        <dbReference type="EMBL" id="RXS96768.1"/>
    </source>
</evidence>
<keyword evidence="7" id="KW-0436">Ligase</keyword>
<organism evidence="7 8">
    <name type="scientific">Silvibacterium dinghuense</name>
    <dbReference type="NCBI Taxonomy" id="1560006"/>
    <lineage>
        <taxon>Bacteria</taxon>
        <taxon>Pseudomonadati</taxon>
        <taxon>Acidobacteriota</taxon>
        <taxon>Terriglobia</taxon>
        <taxon>Terriglobales</taxon>
        <taxon>Acidobacteriaceae</taxon>
        <taxon>Silvibacterium</taxon>
    </lineage>
</organism>
<dbReference type="PANTHER" id="PTHR37422">
    <property type="entry name" value="TEICHURONIC ACID BIOSYNTHESIS PROTEIN TUAE"/>
    <property type="match status" value="1"/>
</dbReference>
<dbReference type="GO" id="GO:0016874">
    <property type="term" value="F:ligase activity"/>
    <property type="evidence" value="ECO:0007669"/>
    <property type="project" value="UniProtKB-KW"/>
</dbReference>
<gene>
    <name evidence="7" type="ORF">ESZ00_02115</name>
</gene>
<name>A0A4Q1SGV5_9BACT</name>
<comment type="caution">
    <text evidence="7">The sequence shown here is derived from an EMBL/GenBank/DDBJ whole genome shotgun (WGS) entry which is preliminary data.</text>
</comment>
<dbReference type="Proteomes" id="UP000290253">
    <property type="component" value="Unassembled WGS sequence"/>
</dbReference>
<feature type="domain" description="O-antigen ligase-related" evidence="6">
    <location>
        <begin position="230"/>
        <end position="361"/>
    </location>
</feature>
<feature type="transmembrane region" description="Helical" evidence="5">
    <location>
        <begin position="135"/>
        <end position="153"/>
    </location>
</feature>
<evidence type="ECO:0000259" key="6">
    <source>
        <dbReference type="Pfam" id="PF04932"/>
    </source>
</evidence>
<reference evidence="7 8" key="1">
    <citation type="journal article" date="2016" name="Int. J. Syst. Evol. Microbiol.">
        <title>Acidipila dinghuensis sp. nov., an acidobacterium isolated from forest soil.</title>
        <authorList>
            <person name="Jiang Y.W."/>
            <person name="Wang J."/>
            <person name="Chen M.H."/>
            <person name="Lv Y.Y."/>
            <person name="Qiu L.H."/>
        </authorList>
    </citation>
    <scope>NUCLEOTIDE SEQUENCE [LARGE SCALE GENOMIC DNA]</scope>
    <source>
        <strain evidence="7 8">DHOF10</strain>
    </source>
</reference>
<feature type="transmembrane region" description="Helical" evidence="5">
    <location>
        <begin position="73"/>
        <end position="91"/>
    </location>
</feature>
<keyword evidence="2 5" id="KW-0812">Transmembrane</keyword>
<dbReference type="PANTHER" id="PTHR37422:SF13">
    <property type="entry name" value="LIPOPOLYSACCHARIDE BIOSYNTHESIS PROTEIN PA4999-RELATED"/>
    <property type="match status" value="1"/>
</dbReference>
<evidence type="ECO:0000256" key="4">
    <source>
        <dbReference type="ARBA" id="ARBA00023136"/>
    </source>
</evidence>
<dbReference type="AlphaFoldDB" id="A0A4Q1SGV5"/>
<dbReference type="InterPro" id="IPR051533">
    <property type="entry name" value="WaaL-like"/>
</dbReference>
<feature type="transmembrane region" description="Helical" evidence="5">
    <location>
        <begin position="103"/>
        <end position="123"/>
    </location>
</feature>
<proteinExistence type="predicted"/>
<feature type="transmembrane region" description="Helical" evidence="5">
    <location>
        <begin position="268"/>
        <end position="286"/>
    </location>
</feature>
<evidence type="ECO:0000313" key="8">
    <source>
        <dbReference type="Proteomes" id="UP000290253"/>
    </source>
</evidence>
<evidence type="ECO:0000256" key="3">
    <source>
        <dbReference type="ARBA" id="ARBA00022989"/>
    </source>
</evidence>
<comment type="subcellular location">
    <subcellularLocation>
        <location evidence="1">Membrane</location>
        <topology evidence="1">Multi-pass membrane protein</topology>
    </subcellularLocation>
</comment>
<feature type="transmembrane region" description="Helical" evidence="5">
    <location>
        <begin position="355"/>
        <end position="375"/>
    </location>
</feature>
<keyword evidence="4 5" id="KW-0472">Membrane</keyword>
<dbReference type="Pfam" id="PF04932">
    <property type="entry name" value="Wzy_C"/>
    <property type="match status" value="1"/>
</dbReference>
<keyword evidence="3 5" id="KW-1133">Transmembrane helix</keyword>
<keyword evidence="8" id="KW-1185">Reference proteome</keyword>
<dbReference type="OrthoDB" id="9148522at2"/>
<dbReference type="RefSeq" id="WP_129206551.1">
    <property type="nucleotide sequence ID" value="NZ_BMGU01000001.1"/>
</dbReference>
<evidence type="ECO:0000256" key="5">
    <source>
        <dbReference type="SAM" id="Phobius"/>
    </source>
</evidence>
<accession>A0A4Q1SGV5</accession>